<proteinExistence type="predicted"/>
<accession>A0ABU0RNH3</accession>
<keyword evidence="3" id="KW-1185">Reference proteome</keyword>
<dbReference type="PROSITE" id="PS51257">
    <property type="entry name" value="PROKAR_LIPOPROTEIN"/>
    <property type="match status" value="1"/>
</dbReference>
<comment type="caution">
    <text evidence="2">The sequence shown here is derived from an EMBL/GenBank/DDBJ whole genome shotgun (WGS) entry which is preliminary data.</text>
</comment>
<reference evidence="2 3" key="1">
    <citation type="submission" date="2023-07" db="EMBL/GenBank/DDBJ databases">
        <title>Comparative genomics of wheat-associated soil bacteria to identify genetic determinants of phenazine resistance.</title>
        <authorList>
            <person name="Mouncey N."/>
        </authorList>
    </citation>
    <scope>NUCLEOTIDE SEQUENCE [LARGE SCALE GENOMIC DNA]</scope>
    <source>
        <strain evidence="2 3">W2I16</strain>
    </source>
</reference>
<sequence length="291" mass="30442">MDDNTGRRGATWRLRTVTSVAAAAVLLGGCGAGDEKAAGPSPSASGRSATPTASGSPSATSTPPSPPSPPSTSGDASSLTPFQADPAQVPRTKQQAEKLATTVALQPAAWGADFRAQQPAASTPGTVAVLDEQCRWERRTLPKGVLASRSLYSKIPSSGAKGEVRVTAAVTVHATVLDADDQLSTTLEEPLRCREQQVRTDERISGLMSVGTPYGQGGNTYADDQVVEMGKYLTGNSEQTYRWEVARLGTVIVTASVKGARGYSDDELTRYASQALNTMLDRVKSELGGKN</sequence>
<feature type="compositionally biased region" description="Low complexity" evidence="1">
    <location>
        <begin position="38"/>
        <end position="62"/>
    </location>
</feature>
<organism evidence="2 3">
    <name type="scientific">Streptomyces turgidiscabies</name>
    <dbReference type="NCBI Taxonomy" id="85558"/>
    <lineage>
        <taxon>Bacteria</taxon>
        <taxon>Bacillati</taxon>
        <taxon>Actinomycetota</taxon>
        <taxon>Actinomycetes</taxon>
        <taxon>Kitasatosporales</taxon>
        <taxon>Streptomycetaceae</taxon>
        <taxon>Streptomyces</taxon>
    </lineage>
</organism>
<evidence type="ECO:0000256" key="1">
    <source>
        <dbReference type="SAM" id="MobiDB-lite"/>
    </source>
</evidence>
<gene>
    <name evidence="2" type="ORF">QFZ49_003489</name>
</gene>
<protein>
    <recommendedName>
        <fullName evidence="4">Lipoprotein</fullName>
    </recommendedName>
</protein>
<evidence type="ECO:0000313" key="3">
    <source>
        <dbReference type="Proteomes" id="UP001223072"/>
    </source>
</evidence>
<dbReference type="EMBL" id="JAUSZS010000004">
    <property type="protein sequence ID" value="MDQ0933549.1"/>
    <property type="molecule type" value="Genomic_DNA"/>
</dbReference>
<evidence type="ECO:0000313" key="2">
    <source>
        <dbReference type="EMBL" id="MDQ0933549.1"/>
    </source>
</evidence>
<evidence type="ECO:0008006" key="4">
    <source>
        <dbReference type="Google" id="ProtNLM"/>
    </source>
</evidence>
<feature type="region of interest" description="Disordered" evidence="1">
    <location>
        <begin position="30"/>
        <end position="99"/>
    </location>
</feature>
<dbReference type="Proteomes" id="UP001223072">
    <property type="component" value="Unassembled WGS sequence"/>
</dbReference>
<name>A0ABU0RNH3_9ACTN</name>